<reference evidence="2 3" key="1">
    <citation type="submission" date="2011-02" db="EMBL/GenBank/DDBJ databases">
        <authorList>
            <person name="Nelson K.E."/>
            <person name="Sutton G."/>
            <person name="Torralba M."/>
            <person name="Durkin S."/>
            <person name="Harkins D."/>
            <person name="Montgomery R."/>
            <person name="Ziemer C."/>
            <person name="Klaassens E."/>
            <person name="Ocuiv P."/>
            <person name="Morrison M."/>
        </authorList>
    </citation>
    <scope>NUCLEOTIDE SEQUENCE [LARGE SCALE GENOMIC DNA]</scope>
    <source>
        <strain evidence="2 3">8</strain>
    </source>
</reference>
<feature type="domain" description="Putative amidase" evidence="1">
    <location>
        <begin position="8"/>
        <end position="143"/>
    </location>
</feature>
<dbReference type="PANTHER" id="PTHR40032">
    <property type="entry name" value="EXPORTED PROTEIN-RELATED"/>
    <property type="match status" value="1"/>
</dbReference>
<proteinExistence type="predicted"/>
<organism evidence="2 3">
    <name type="scientific">Ruminococcus albus 8</name>
    <dbReference type="NCBI Taxonomy" id="246199"/>
    <lineage>
        <taxon>Bacteria</taxon>
        <taxon>Bacillati</taxon>
        <taxon>Bacillota</taxon>
        <taxon>Clostridia</taxon>
        <taxon>Eubacteriales</taxon>
        <taxon>Oscillospiraceae</taxon>
        <taxon>Ruminococcus</taxon>
    </lineage>
</organism>
<evidence type="ECO:0000259" key="1">
    <source>
        <dbReference type="Pfam" id="PF12671"/>
    </source>
</evidence>
<gene>
    <name evidence="2" type="ORF">CUS_5240</name>
</gene>
<dbReference type="AlphaFoldDB" id="E9SFH5"/>
<sequence length="162" mass="18194">MLTEYPLDPTSAVSYARRWAFGRNPAYYDFDPIGGDCTNFISQCIFAAGAVMNFTPDIGWYYISLNDRAAAWTGVEYFARFILTNTGAGPFGRLISSRELRTGDVVQLGNSQRFYHTLLVIGRQSGEVLVAAHSRNVFGAKLSDYSFTQLRCLRIDSARRYT</sequence>
<name>E9SFH5_RUMAL</name>
<evidence type="ECO:0000313" key="3">
    <source>
        <dbReference type="Proteomes" id="UP000004259"/>
    </source>
</evidence>
<evidence type="ECO:0000313" key="2">
    <source>
        <dbReference type="EMBL" id="EGC01960.1"/>
    </source>
</evidence>
<comment type="caution">
    <text evidence="2">The sequence shown here is derived from an EMBL/GenBank/DDBJ whole genome shotgun (WGS) entry which is preliminary data.</text>
</comment>
<dbReference type="Proteomes" id="UP000004259">
    <property type="component" value="Unassembled WGS sequence"/>
</dbReference>
<dbReference type="eggNOG" id="ENOG502Z7JI">
    <property type="taxonomic scope" value="Bacteria"/>
</dbReference>
<dbReference type="OrthoDB" id="9812429at2"/>
<dbReference type="EMBL" id="ADKM02000118">
    <property type="protein sequence ID" value="EGC01960.1"/>
    <property type="molecule type" value="Genomic_DNA"/>
</dbReference>
<dbReference type="Pfam" id="PF12671">
    <property type="entry name" value="Amidase_6"/>
    <property type="match status" value="1"/>
</dbReference>
<dbReference type="RefSeq" id="WP_002851855.1">
    <property type="nucleotide sequence ID" value="NZ_ADKM02000118.1"/>
</dbReference>
<protein>
    <recommendedName>
        <fullName evidence="1">Putative amidase domain-containing protein</fullName>
    </recommendedName>
</protein>
<dbReference type="STRING" id="246199.CUS_5240"/>
<accession>E9SFH5</accession>
<keyword evidence="3" id="KW-1185">Reference proteome</keyword>
<dbReference type="PANTHER" id="PTHR40032:SF1">
    <property type="entry name" value="EXPORTED PROTEIN"/>
    <property type="match status" value="1"/>
</dbReference>
<dbReference type="InterPro" id="IPR024301">
    <property type="entry name" value="Amidase_6"/>
</dbReference>